<accession>A0A6C2C6U6</accession>
<reference evidence="4 5" key="1">
    <citation type="submission" date="2019-01" db="EMBL/GenBank/DDBJ databases">
        <title>Weissella sp. nov., a novel lactic acid bacterium isolated from animal feces.</title>
        <authorList>
            <person name="Wang L.-T."/>
        </authorList>
    </citation>
    <scope>NUCLEOTIDE SEQUENCE [LARGE SCALE GENOMIC DNA]</scope>
    <source>
        <strain evidence="4 5">8H-2</strain>
    </source>
</reference>
<evidence type="ECO:0000313" key="4">
    <source>
        <dbReference type="EMBL" id="TYC49680.1"/>
    </source>
</evidence>
<proteinExistence type="predicted"/>
<dbReference type="PANTHER" id="PTHR12526">
    <property type="entry name" value="GLYCOSYLTRANSFERASE"/>
    <property type="match status" value="1"/>
</dbReference>
<evidence type="ECO:0000259" key="3">
    <source>
        <dbReference type="Pfam" id="PF00534"/>
    </source>
</evidence>
<dbReference type="AlphaFoldDB" id="A0A6C2C6U6"/>
<name>A0A6C2C6U6_9LACO</name>
<dbReference type="Proteomes" id="UP000371977">
    <property type="component" value="Unassembled WGS sequence"/>
</dbReference>
<dbReference type="Pfam" id="PF00534">
    <property type="entry name" value="Glycos_transf_1"/>
    <property type="match status" value="1"/>
</dbReference>
<dbReference type="OrthoDB" id="570545at2"/>
<dbReference type="SUPFAM" id="SSF53756">
    <property type="entry name" value="UDP-Glycosyltransferase/glycogen phosphorylase"/>
    <property type="match status" value="1"/>
</dbReference>
<dbReference type="PANTHER" id="PTHR12526:SF629">
    <property type="entry name" value="TEICHURONIC ACID BIOSYNTHESIS GLYCOSYLTRANSFERASE TUAH-RELATED"/>
    <property type="match status" value="1"/>
</dbReference>
<organism evidence="4 5">
    <name type="scientific">Weissella muntiaci</name>
    <dbReference type="NCBI Taxonomy" id="2508881"/>
    <lineage>
        <taxon>Bacteria</taxon>
        <taxon>Bacillati</taxon>
        <taxon>Bacillota</taxon>
        <taxon>Bacilli</taxon>
        <taxon>Lactobacillales</taxon>
        <taxon>Lactobacillaceae</taxon>
        <taxon>Weissella</taxon>
    </lineage>
</organism>
<gene>
    <name evidence="4" type="ORF">ESZ50_05975</name>
</gene>
<protein>
    <submittedName>
        <fullName evidence="4">Glycosyltransferase</fullName>
    </submittedName>
</protein>
<keyword evidence="2 4" id="KW-0808">Transferase</keyword>
<feature type="domain" description="Glycosyl transferase family 1" evidence="3">
    <location>
        <begin position="329"/>
        <end position="485"/>
    </location>
</feature>
<dbReference type="InterPro" id="IPR001296">
    <property type="entry name" value="Glyco_trans_1"/>
</dbReference>
<keyword evidence="5" id="KW-1185">Reference proteome</keyword>
<dbReference type="EMBL" id="SDGZ01000014">
    <property type="protein sequence ID" value="TYC49680.1"/>
    <property type="molecule type" value="Genomic_DNA"/>
</dbReference>
<evidence type="ECO:0000256" key="1">
    <source>
        <dbReference type="ARBA" id="ARBA00022676"/>
    </source>
</evidence>
<comment type="caution">
    <text evidence="4">The sequence shown here is derived from an EMBL/GenBank/DDBJ whole genome shotgun (WGS) entry which is preliminary data.</text>
</comment>
<dbReference type="Gene3D" id="3.40.50.2000">
    <property type="entry name" value="Glycogen Phosphorylase B"/>
    <property type="match status" value="3"/>
</dbReference>
<dbReference type="RefSeq" id="WP_148622672.1">
    <property type="nucleotide sequence ID" value="NZ_SDGZ01000014.1"/>
</dbReference>
<evidence type="ECO:0000256" key="2">
    <source>
        <dbReference type="ARBA" id="ARBA00022679"/>
    </source>
</evidence>
<dbReference type="GO" id="GO:0016757">
    <property type="term" value="F:glycosyltransferase activity"/>
    <property type="evidence" value="ECO:0007669"/>
    <property type="project" value="UniProtKB-KW"/>
</dbReference>
<keyword evidence="1" id="KW-0328">Glycosyltransferase</keyword>
<evidence type="ECO:0000313" key="5">
    <source>
        <dbReference type="Proteomes" id="UP000371977"/>
    </source>
</evidence>
<sequence>MYFFVSENIFTFNSGTEHAQAKRTKLFNRFDYGAIYVTRNYNRFLERDRQAIGLAAKDVLNMYDFYQEITEEPHHDQTVRTLESLPFDEYHLISKGADYSTINHAGREIGRIDIMPGTVGLVNAISWYDLFGNTTVRENYDWRGFKSSIDYFNPDGSLAGQKFLNRQGIPVLEVTHMAVQGKMYPTVFTLLNHQGADYQFSSEDELFRFFLNELMLISPKSTLISDRRSLDGVVADIQNADSKWAYLHDVHTVQANKALKGKLFDVYKTALVDRVDDFDGIMVPSHGQQKDLLTRFPKLNVQVAPDGFIESDVLESTPKTVGERIPGRVVFVGRISPEKRPEQAIRVFSKVVAAMPEATLEFHGYPANGTIIADLKEQAAREGIQDNIIFGDYVTGNDLSQIYQQARVLINTSRGEGYGLSLIEAQGYGLPAVVYDINYGPAEIIEDGQNGFVLKADATKEMADKILLLLSDENLWIDMSQRAYQAAKVYSAENMIKVWEDVLP</sequence>